<dbReference type="GO" id="GO:0015627">
    <property type="term" value="C:type II protein secretion system complex"/>
    <property type="evidence" value="ECO:0007669"/>
    <property type="project" value="TreeGrafter"/>
</dbReference>
<dbReference type="GO" id="GO:0030254">
    <property type="term" value="P:protein secretion by the type III secretion system"/>
    <property type="evidence" value="ECO:0007669"/>
    <property type="project" value="UniProtKB-UniRule"/>
</dbReference>
<feature type="chain" id="PRO_5026396730" description="Type 3 secretion system secretin" evidence="9">
    <location>
        <begin position="23"/>
        <end position="614"/>
    </location>
</feature>
<dbReference type="HAMAP" id="MF_02219">
    <property type="entry name" value="Type_III_secretin"/>
    <property type="match status" value="1"/>
</dbReference>
<dbReference type="RefSeq" id="WP_088382712.1">
    <property type="nucleotide sequence ID" value="NZ_NIOF01000001.1"/>
</dbReference>
<dbReference type="Proteomes" id="UP000197468">
    <property type="component" value="Unassembled WGS sequence"/>
</dbReference>
<evidence type="ECO:0000313" key="14">
    <source>
        <dbReference type="Proteomes" id="UP000197468"/>
    </source>
</evidence>
<keyword evidence="8 9" id="KW-0998">Cell outer membrane</keyword>
<dbReference type="Gene3D" id="3.30.1370.120">
    <property type="match status" value="1"/>
</dbReference>
<evidence type="ECO:0000259" key="12">
    <source>
        <dbReference type="Pfam" id="PF03958"/>
    </source>
</evidence>
<dbReference type="InterPro" id="IPR050810">
    <property type="entry name" value="Bact_Secretion_Sys_Channel"/>
</dbReference>
<dbReference type="OrthoDB" id="9779724at2"/>
<dbReference type="Gene3D" id="3.55.50.30">
    <property type="match status" value="1"/>
</dbReference>
<evidence type="ECO:0000256" key="5">
    <source>
        <dbReference type="ARBA" id="ARBA00022927"/>
    </source>
</evidence>
<dbReference type="InterPro" id="IPR003522">
    <property type="entry name" value="T3SS_OM_pore_YscC"/>
</dbReference>
<evidence type="ECO:0000256" key="1">
    <source>
        <dbReference type="ARBA" id="ARBA00004442"/>
    </source>
</evidence>
<gene>
    <name evidence="9" type="primary">sctC</name>
    <name evidence="13" type="ORF">CDN99_03635</name>
</gene>
<keyword evidence="3 9" id="KW-0813">Transport</keyword>
<comment type="similarity">
    <text evidence="2 9">Belongs to the bacterial secretin family. T3SS SctC subfamily.</text>
</comment>
<dbReference type="InterPro" id="IPR004846">
    <property type="entry name" value="T2SS/T3SS_dom"/>
</dbReference>
<keyword evidence="4 9" id="KW-0732">Signal</keyword>
<keyword evidence="7 9" id="KW-0472">Membrane</keyword>
<dbReference type="Pfam" id="PF03958">
    <property type="entry name" value="Secretin_N"/>
    <property type="match status" value="1"/>
</dbReference>
<comment type="function">
    <text evidence="9">Component of the type III secretion system (T3SS), also called injectisome, which is used to inject bacterial effector proteins into eukaryotic host cells. Forms a ring-shaped multimeric structure with an apparent central pore in the outer membrane.</text>
</comment>
<comment type="subunit">
    <text evidence="9">The core secretion machinery of the T3SS is composed of approximately 20 different proteins, including cytoplasmic components, a base, an export apparatus and a needle. This subunit is part of the base, which anchors the injectisome in the bacterial cell envelope. Forms a stable homooligomeric complex.</text>
</comment>
<evidence type="ECO:0000256" key="10">
    <source>
        <dbReference type="RuleBase" id="RU004004"/>
    </source>
</evidence>
<evidence type="ECO:0000256" key="9">
    <source>
        <dbReference type="HAMAP-Rule" id="MF_02219"/>
    </source>
</evidence>
<dbReference type="NCBIfam" id="TIGR02516">
    <property type="entry name" value="type_III_yscC"/>
    <property type="match status" value="1"/>
</dbReference>
<organism evidence="13 14">
    <name type="scientific">Roseateles aquatilis</name>
    <dbReference type="NCBI Taxonomy" id="431061"/>
    <lineage>
        <taxon>Bacteria</taxon>
        <taxon>Pseudomonadati</taxon>
        <taxon>Pseudomonadota</taxon>
        <taxon>Betaproteobacteria</taxon>
        <taxon>Burkholderiales</taxon>
        <taxon>Sphaerotilaceae</taxon>
        <taxon>Roseateles</taxon>
    </lineage>
</organism>
<keyword evidence="14" id="KW-1185">Reference proteome</keyword>
<comment type="subcellular location">
    <subcellularLocation>
        <location evidence="1 9 10">Cell outer membrane</location>
    </subcellularLocation>
</comment>
<dbReference type="AlphaFoldDB" id="A0A246JLP9"/>
<accession>A0A246JLP9</accession>
<dbReference type="PROSITE" id="PS00875">
    <property type="entry name" value="T2SP_D"/>
    <property type="match status" value="1"/>
</dbReference>
<sequence length="614" mass="64421" precursor="true">MSAHRLSSLAACRAVLCAAALAGPFGPATHDAVAVAPAGWRDTLYSYRSEQDLPLSQVLARFASTLGLELKLADPALGRRAVSLGGKGASPAEFLDRLADAQGLDWFVYQGVLHVSARSTAVSERLQLGTQSPSDAREALIGIGLLESRFGWGEFDGDPPTALVSGPQAYVALVRRALVIPASAGVRRERPQLMIFRLHYASASDREMRTRERSVTMPGLVSTLNQVLQSSQQANSAWREAAAFSKPDMGNSGRNRDDSWATLATQLMGGPDASSNGVPSGFAAANLPIPTGEAASAMARAGNPSGALFPAPATVDAAQVGRLMSGANRYGPDAKANTEFVPSIAAYAPLNAVLVWDLPSRREEYRAIIGELDIPSRLIEINVTILDVSVNALRDWSLEVEGGSGAARFAVSGGGNIGAGASPGTGVSGSTMALWASDRLQMRLRALESSGQAQVLSRPSVLTMDNVGALLDMNQSAYVKLVGERNSDLRTITAGTLLKVTPSIVGDTSDSSDERAGKDHGIRVTLDIEDGQLSANGADGAPPRVGNSAVSTEAVVRPGESLVIGGYRRQNQQTSNSRVPGLSSVPLIGALFRSDSTLSDERERLFILTARALP</sequence>
<dbReference type="InterPro" id="IPR004845">
    <property type="entry name" value="T2SS_GspD_CS"/>
</dbReference>
<dbReference type="GO" id="GO:0009279">
    <property type="term" value="C:cell outer membrane"/>
    <property type="evidence" value="ECO:0007669"/>
    <property type="project" value="UniProtKB-SubCell"/>
</dbReference>
<feature type="domain" description="NolW-like" evidence="12">
    <location>
        <begin position="195"/>
        <end position="377"/>
    </location>
</feature>
<dbReference type="Pfam" id="PF00263">
    <property type="entry name" value="Secretin"/>
    <property type="match status" value="1"/>
</dbReference>
<feature type="domain" description="Type II/III secretion system secretin-like" evidence="11">
    <location>
        <begin position="446"/>
        <end position="611"/>
    </location>
</feature>
<dbReference type="GO" id="GO:0030257">
    <property type="term" value="C:type III protein secretion system complex"/>
    <property type="evidence" value="ECO:0007669"/>
    <property type="project" value="UniProtKB-UniRule"/>
</dbReference>
<keyword evidence="6 9" id="KW-0811">Translocation</keyword>
<reference evidence="13 14" key="1">
    <citation type="journal article" date="2008" name="Int. J. Syst. Evol. Microbiol.">
        <title>Description of Roseateles aquatilis sp. nov. and Roseateles terrae sp. nov., in the class Betaproteobacteria, and emended description of the genus Roseateles.</title>
        <authorList>
            <person name="Gomila M."/>
            <person name="Bowien B."/>
            <person name="Falsen E."/>
            <person name="Moore E.R."/>
            <person name="Lalucat J."/>
        </authorList>
    </citation>
    <scope>NUCLEOTIDE SEQUENCE [LARGE SCALE GENOMIC DNA]</scope>
    <source>
        <strain evidence="13 14">CCUG 48205</strain>
    </source>
</reference>
<comment type="caution">
    <text evidence="13">The sequence shown here is derived from an EMBL/GenBank/DDBJ whole genome shotgun (WGS) entry which is preliminary data.</text>
</comment>
<keyword evidence="5 9" id="KW-0653">Protein transport</keyword>
<evidence type="ECO:0000256" key="4">
    <source>
        <dbReference type="ARBA" id="ARBA00022729"/>
    </source>
</evidence>
<dbReference type="PANTHER" id="PTHR30332">
    <property type="entry name" value="PROBABLE GENERAL SECRETION PATHWAY PROTEIN D"/>
    <property type="match status" value="1"/>
</dbReference>
<dbReference type="InterPro" id="IPR038591">
    <property type="entry name" value="NolW-like_sf"/>
</dbReference>
<proteinExistence type="inferred from homology"/>
<evidence type="ECO:0000313" key="13">
    <source>
        <dbReference type="EMBL" id="OWQ93566.1"/>
    </source>
</evidence>
<name>A0A246JLP9_9BURK</name>
<dbReference type="InterPro" id="IPR005644">
    <property type="entry name" value="NolW-like"/>
</dbReference>
<dbReference type="EMBL" id="NIOF01000001">
    <property type="protein sequence ID" value="OWQ93566.1"/>
    <property type="molecule type" value="Genomic_DNA"/>
</dbReference>
<feature type="signal peptide" evidence="9">
    <location>
        <begin position="1"/>
        <end position="22"/>
    </location>
</feature>
<evidence type="ECO:0000256" key="7">
    <source>
        <dbReference type="ARBA" id="ARBA00023136"/>
    </source>
</evidence>
<dbReference type="PRINTS" id="PR01337">
    <property type="entry name" value="TYPE3OMGPROT"/>
</dbReference>
<evidence type="ECO:0000256" key="8">
    <source>
        <dbReference type="ARBA" id="ARBA00023237"/>
    </source>
</evidence>
<evidence type="ECO:0000256" key="2">
    <source>
        <dbReference type="ARBA" id="ARBA00007032"/>
    </source>
</evidence>
<evidence type="ECO:0000256" key="3">
    <source>
        <dbReference type="ARBA" id="ARBA00022448"/>
    </source>
</evidence>
<dbReference type="PANTHER" id="PTHR30332:SF5">
    <property type="entry name" value="SPI-1 TYPE 3 SECRETION SYSTEM SECRETIN"/>
    <property type="match status" value="1"/>
</dbReference>
<protein>
    <recommendedName>
        <fullName evidence="9">Type 3 secretion system secretin</fullName>
        <shortName evidence="9">T3SS secretin</shortName>
    </recommendedName>
</protein>
<evidence type="ECO:0000256" key="6">
    <source>
        <dbReference type="ARBA" id="ARBA00023010"/>
    </source>
</evidence>
<evidence type="ECO:0000259" key="11">
    <source>
        <dbReference type="Pfam" id="PF00263"/>
    </source>
</evidence>